<dbReference type="Proteomes" id="UP000185270">
    <property type="component" value="Segment"/>
</dbReference>
<evidence type="ECO:0000313" key="6">
    <source>
        <dbReference type="Proteomes" id="UP000185269"/>
    </source>
</evidence>
<protein>
    <submittedName>
        <fullName evidence="1">Uncharacterized protein 55.6</fullName>
    </submittedName>
</protein>
<name>A0A023ZV43_BPT4</name>
<reference evidence="6 7" key="2">
    <citation type="journal article" date="2015" name="MBio">
        <title>Covalent Modification of Bacteriophage T4 DNA Inhibits CRISPR-Cas9.</title>
        <authorList>
            <person name="Bryson A.L."/>
            <person name="Hwang Y."/>
            <person name="Sherrill-Mix S."/>
            <person name="Wu G.D."/>
            <person name="Lewis J.D."/>
            <person name="Black L."/>
            <person name="Clark T.A."/>
            <person name="Bushman F.D."/>
        </authorList>
    </citation>
    <scope>NUCLEOTIDE SEQUENCE [LARGE SCALE GENOMIC DNA]</scope>
    <source>
        <strain evidence="3">147</strain>
        <strain evidence="4">GT7</strain>
        <strain evidence="2">Wild</strain>
    </source>
</reference>
<dbReference type="Proteomes" id="UP000185269">
    <property type="component" value="Genome"/>
</dbReference>
<dbReference type="EMBL" id="KJ477685">
    <property type="protein sequence ID" value="AHY83869.1"/>
    <property type="molecule type" value="Genomic_DNA"/>
</dbReference>
<dbReference type="EMBL" id="KJ477684">
    <property type="protein sequence ID" value="AHY83681.1"/>
    <property type="molecule type" value="Genomic_DNA"/>
</dbReference>
<dbReference type="GeneID" id="1258564"/>
<evidence type="ECO:0000313" key="1">
    <source>
        <dbReference type="EMBL" id="ADJ39789.1"/>
    </source>
</evidence>
<evidence type="ECO:0000313" key="7">
    <source>
        <dbReference type="Proteomes" id="UP000185270"/>
    </source>
</evidence>
<evidence type="ECO:0000313" key="8">
    <source>
        <dbReference type="Proteomes" id="UP000185271"/>
    </source>
</evidence>
<sequence length="60" mass="6962">MVVVDKEIKKGQYYLVNGNVVRVTYVNGFDVYYLILKLHKRMICDRAVFSSVAKEIKLHG</sequence>
<evidence type="ECO:0000313" key="5">
    <source>
        <dbReference type="Proteomes" id="UP000001092"/>
    </source>
</evidence>
<gene>
    <name evidence="1" type="primary">55.6</name>
    <name evidence="3" type="ORF">T4147_071</name>
    <name evidence="4" type="ORF">T4GT7_071</name>
    <name evidence="1" type="ORF">T4Tp072</name>
    <name evidence="2" type="ORF">T4wild_071</name>
</gene>
<organismHost>
    <name type="scientific">Escherichia coli</name>
    <dbReference type="NCBI Taxonomy" id="562"/>
</organismHost>
<reference evidence="1 5" key="1">
    <citation type="journal article" date="2010" name="Virol. J.">
        <title>Genomes of the T4-related bacteriophages as windows on microbial genome evolution.</title>
        <authorList>
            <person name="Petrov V.M."/>
            <person name="Ratnayaka S."/>
            <person name="Nolan J.M."/>
            <person name="Miller E.S."/>
            <person name="Karam J.D."/>
        </authorList>
    </citation>
    <scope>NUCLEOTIDE SEQUENCE [LARGE SCALE GENOMIC DNA]</scope>
    <source>
        <strain evidence="5">T4T</strain>
    </source>
</reference>
<organism evidence="2 8">
    <name type="scientific">Enterobacteria phage T4</name>
    <name type="common">Bacteriophage T4</name>
    <dbReference type="NCBI Taxonomy" id="10665"/>
    <lineage>
        <taxon>Viruses</taxon>
        <taxon>Duplodnaviria</taxon>
        <taxon>Heunggongvirae</taxon>
        <taxon>Uroviricota</taxon>
        <taxon>Caudoviricetes</taxon>
        <taxon>Pantevenvirales</taxon>
        <taxon>Straboviridae</taxon>
        <taxon>Tevenvirinae</taxon>
        <taxon>Tequatrovirus</taxon>
    </lineage>
</organism>
<accession>D9IEA3</accession>
<dbReference type="KEGG" id="vg:1258564"/>
<dbReference type="RefSeq" id="NP_049685.1">
    <property type="nucleotide sequence ID" value="NC_000866.4"/>
</dbReference>
<dbReference type="Proteomes" id="UP000001092">
    <property type="component" value="Segment"/>
</dbReference>
<evidence type="ECO:0000313" key="4">
    <source>
        <dbReference type="EMBL" id="AHY84063.1"/>
    </source>
</evidence>
<evidence type="ECO:0000313" key="2">
    <source>
        <dbReference type="EMBL" id="AHY83681.1"/>
    </source>
</evidence>
<evidence type="ECO:0000313" key="3">
    <source>
        <dbReference type="EMBL" id="AHY83869.1"/>
    </source>
</evidence>
<proteinExistence type="predicted"/>
<dbReference type="Proteomes" id="UP000185271">
    <property type="component" value="Genome"/>
</dbReference>
<accession>A0A023ZV43</accession>
<dbReference type="EMBL" id="KJ477686">
    <property type="protein sequence ID" value="AHY84063.1"/>
    <property type="molecule type" value="Genomic_DNA"/>
</dbReference>
<dbReference type="EMBL" id="HM137666">
    <property type="protein sequence ID" value="ADJ39789.1"/>
    <property type="molecule type" value="Genomic_DNA"/>
</dbReference>
<dbReference type="OrthoDB" id="25060at10239"/>